<reference evidence="2 3" key="1">
    <citation type="submission" date="2016-03" db="EMBL/GenBank/DDBJ databases">
        <title>EvidentialGene: Evidence-directed Construction of Genes on Genomes.</title>
        <authorList>
            <person name="Gilbert D.G."/>
            <person name="Choi J.-H."/>
            <person name="Mockaitis K."/>
            <person name="Colbourne J."/>
            <person name="Pfrender M."/>
        </authorList>
    </citation>
    <scope>NUCLEOTIDE SEQUENCE [LARGE SCALE GENOMIC DNA]</scope>
    <source>
        <strain evidence="2 3">Xinb3</strain>
        <tissue evidence="2">Complete organism</tissue>
    </source>
</reference>
<comment type="caution">
    <text evidence="2">The sequence shown here is derived from an EMBL/GenBank/DDBJ whole genome shotgun (WGS) entry which is preliminary data.</text>
</comment>
<keyword evidence="1" id="KW-0732">Signal</keyword>
<proteinExistence type="predicted"/>
<dbReference type="Proteomes" id="UP000076858">
    <property type="component" value="Unassembled WGS sequence"/>
</dbReference>
<dbReference type="EMBL" id="LRGB01005720">
    <property type="protein sequence ID" value="KZS01955.1"/>
    <property type="molecule type" value="Genomic_DNA"/>
</dbReference>
<evidence type="ECO:0000313" key="3">
    <source>
        <dbReference type="Proteomes" id="UP000076858"/>
    </source>
</evidence>
<organism evidence="2 3">
    <name type="scientific">Daphnia magna</name>
    <dbReference type="NCBI Taxonomy" id="35525"/>
    <lineage>
        <taxon>Eukaryota</taxon>
        <taxon>Metazoa</taxon>
        <taxon>Ecdysozoa</taxon>
        <taxon>Arthropoda</taxon>
        <taxon>Crustacea</taxon>
        <taxon>Branchiopoda</taxon>
        <taxon>Diplostraca</taxon>
        <taxon>Cladocera</taxon>
        <taxon>Anomopoda</taxon>
        <taxon>Daphniidae</taxon>
        <taxon>Daphnia</taxon>
    </lineage>
</organism>
<evidence type="ECO:0000256" key="1">
    <source>
        <dbReference type="SAM" id="SignalP"/>
    </source>
</evidence>
<accession>A0A164J487</accession>
<gene>
    <name evidence="2" type="ORF">APZ42_001200</name>
</gene>
<feature type="chain" id="PRO_5007850895" evidence="1">
    <location>
        <begin position="20"/>
        <end position="72"/>
    </location>
</feature>
<keyword evidence="3" id="KW-1185">Reference proteome</keyword>
<dbReference type="AlphaFoldDB" id="A0A164J487"/>
<sequence>MGPGLQLCYLFDYLWMAAAGQPTQEIRQIAKLNGKNWSSWRYGVNLLLEKNRLNRVVSRQELLPPQVRIYVG</sequence>
<evidence type="ECO:0000313" key="2">
    <source>
        <dbReference type="EMBL" id="KZS01955.1"/>
    </source>
</evidence>
<name>A0A164J487_9CRUS</name>
<protein>
    <submittedName>
        <fullName evidence="2">Uncharacterized protein</fullName>
    </submittedName>
</protein>
<feature type="signal peptide" evidence="1">
    <location>
        <begin position="1"/>
        <end position="19"/>
    </location>
</feature>